<sequence>YGGQAMKPNPISLGRKALVQHLQSITAANGYSTNAGHNVKTGWVNEVLETEKENLPLICVQKGKDLAPKPGPDGLIKYSGFSVVGVISAPLTDYEDAIDDLERDMLLALSPTSSARQRWMPVGITGITVGAPEQYPPGQGEPTARVLIPVHLHTIIER</sequence>
<evidence type="ECO:0000313" key="1">
    <source>
        <dbReference type="EMBL" id="MBN7823043.1"/>
    </source>
</evidence>
<feature type="non-terminal residue" evidence="1">
    <location>
        <position position="1"/>
    </location>
</feature>
<accession>A0ABS3D0Y3</accession>
<gene>
    <name evidence="1" type="ORF">J0A65_24475</name>
</gene>
<evidence type="ECO:0000313" key="2">
    <source>
        <dbReference type="Proteomes" id="UP000663992"/>
    </source>
</evidence>
<protein>
    <submittedName>
        <fullName evidence="1">Uncharacterized protein</fullName>
    </submittedName>
</protein>
<dbReference type="EMBL" id="JAFKCS010000351">
    <property type="protein sequence ID" value="MBN7823043.1"/>
    <property type="molecule type" value="Genomic_DNA"/>
</dbReference>
<comment type="caution">
    <text evidence="1">The sequence shown here is derived from an EMBL/GenBank/DDBJ whole genome shotgun (WGS) entry which is preliminary data.</text>
</comment>
<organism evidence="1 2">
    <name type="scientific">Bowmanella yangjiangensis</name>
    <dbReference type="NCBI Taxonomy" id="2811230"/>
    <lineage>
        <taxon>Bacteria</taxon>
        <taxon>Pseudomonadati</taxon>
        <taxon>Pseudomonadota</taxon>
        <taxon>Gammaproteobacteria</taxon>
        <taxon>Alteromonadales</taxon>
        <taxon>Alteromonadaceae</taxon>
        <taxon>Bowmanella</taxon>
    </lineage>
</organism>
<proteinExistence type="predicted"/>
<dbReference type="RefSeq" id="WP_206596857.1">
    <property type="nucleotide sequence ID" value="NZ_JAFKCS010000351.1"/>
</dbReference>
<keyword evidence="2" id="KW-1185">Reference proteome</keyword>
<name>A0ABS3D0Y3_9ALTE</name>
<dbReference type="Proteomes" id="UP000663992">
    <property type="component" value="Unassembled WGS sequence"/>
</dbReference>
<reference evidence="1 2" key="1">
    <citation type="submission" date="2021-03" db="EMBL/GenBank/DDBJ databases">
        <title>novel species isolated from a fishpond in China.</title>
        <authorList>
            <person name="Lu H."/>
            <person name="Cai Z."/>
        </authorList>
    </citation>
    <scope>NUCLEOTIDE SEQUENCE [LARGE SCALE GENOMIC DNA]</scope>
    <source>
        <strain evidence="1 2">Y57</strain>
    </source>
</reference>